<dbReference type="AlphaFoldDB" id="A0A6J7VI24"/>
<name>A0A6J7VI24_9ZZZZ</name>
<gene>
    <name evidence="1" type="ORF">UFOPK4371_01716</name>
</gene>
<dbReference type="EMBL" id="CAFBRD010000130">
    <property type="protein sequence ID" value="CAB5078564.1"/>
    <property type="molecule type" value="Genomic_DNA"/>
</dbReference>
<reference evidence="1" key="1">
    <citation type="submission" date="2020-05" db="EMBL/GenBank/DDBJ databases">
        <authorList>
            <person name="Chiriac C."/>
            <person name="Salcher M."/>
            <person name="Ghai R."/>
            <person name="Kavagutti S V."/>
        </authorList>
    </citation>
    <scope>NUCLEOTIDE SEQUENCE</scope>
</reference>
<organism evidence="1">
    <name type="scientific">freshwater metagenome</name>
    <dbReference type="NCBI Taxonomy" id="449393"/>
    <lineage>
        <taxon>unclassified sequences</taxon>
        <taxon>metagenomes</taxon>
        <taxon>ecological metagenomes</taxon>
    </lineage>
</organism>
<evidence type="ECO:0000313" key="1">
    <source>
        <dbReference type="EMBL" id="CAB5078564.1"/>
    </source>
</evidence>
<sequence length="63" mass="6862">MIERRRPGLDPRSIIPTRDALPSLLKEFIDAGASKFVIIPLVGDADPDSELSALAESLLPFET</sequence>
<accession>A0A6J7VI24</accession>
<protein>
    <submittedName>
        <fullName evidence="1">Unannotated protein</fullName>
    </submittedName>
</protein>
<proteinExistence type="predicted"/>